<proteinExistence type="inferred from homology"/>
<dbReference type="Gramene" id="HORVU.MOREX.r2.7HG0613980.1">
    <property type="protein sequence ID" value="HORVU.MOREX.r2.7HG0613980.1"/>
    <property type="gene ID" value="HORVU.MOREX.r2.7HG0613980"/>
</dbReference>
<sequence length="247" mass="26234">MERGRGGRDGPFGTGDPFAGFGRLGATMPDLFGEGRDPFDDPFFTQPFGTYFGRPGMFGPMGGPSLFGPAMLGGLGPGDGFLEQAPARSGDGGGPVITEIDEDEDGGDGEASRGAYVQELDDGNDDGMQQGGKVQLRRDPNRANGGGGQPQSHSFTYRSSTVTYGGINGAYYTASKTRRRGNDVITVEETKEADTTTKEATHRISRGIHDKVIPQPLYASAKRSQTSKLDIMHQVKKLGFIPACCNL</sequence>
<comment type="similarity">
    <text evidence="2">Belongs to the MLF family.</text>
</comment>
<dbReference type="EnsemblPlants" id="HORVU.MOREX.r3.7HG0740220.1">
    <property type="protein sequence ID" value="HORVU.MOREX.r3.7HG0740220.1"/>
    <property type="gene ID" value="HORVU.MOREX.r3.7HG0740220"/>
</dbReference>
<evidence type="ECO:0000256" key="2">
    <source>
        <dbReference type="ARBA" id="ARBA00008332"/>
    </source>
</evidence>
<keyword evidence="3" id="KW-0963">Cytoplasm</keyword>
<dbReference type="Pfam" id="PF10248">
    <property type="entry name" value="Mlf1IP"/>
    <property type="match status" value="1"/>
</dbReference>
<dbReference type="PANTHER" id="PTHR13105">
    <property type="entry name" value="MYELOID LEUKEMIA FACTOR"/>
    <property type="match status" value="1"/>
</dbReference>
<evidence type="ECO:0000256" key="5">
    <source>
        <dbReference type="SAM" id="MobiDB-lite"/>
    </source>
</evidence>
<feature type="region of interest" description="Disordered" evidence="5">
    <location>
        <begin position="85"/>
        <end position="158"/>
    </location>
</feature>
<dbReference type="RefSeq" id="XP_044959970.1">
    <property type="nucleotide sequence ID" value="XM_045104035.1"/>
</dbReference>
<dbReference type="Proteomes" id="UP000011116">
    <property type="component" value="Chromosome 7H"/>
</dbReference>
<feature type="compositionally biased region" description="Acidic residues" evidence="5">
    <location>
        <begin position="99"/>
        <end position="108"/>
    </location>
</feature>
<evidence type="ECO:0000256" key="3">
    <source>
        <dbReference type="ARBA" id="ARBA00022490"/>
    </source>
</evidence>
<dbReference type="OrthoDB" id="8707547at2759"/>
<dbReference type="GO" id="GO:0005737">
    <property type="term" value="C:cytoplasm"/>
    <property type="evidence" value="ECO:0007669"/>
    <property type="project" value="UniProtKB-SubCell"/>
</dbReference>
<reference evidence="7" key="1">
    <citation type="journal article" date="2012" name="Nature">
        <title>A physical, genetic and functional sequence assembly of the barley genome.</title>
        <authorList>
            <consortium name="The International Barley Genome Sequencing Consortium"/>
            <person name="Mayer K.F."/>
            <person name="Waugh R."/>
            <person name="Brown J.W."/>
            <person name="Schulman A."/>
            <person name="Langridge P."/>
            <person name="Platzer M."/>
            <person name="Fincher G.B."/>
            <person name="Muehlbauer G.J."/>
            <person name="Sato K."/>
            <person name="Close T.J."/>
            <person name="Wise R.P."/>
            <person name="Stein N."/>
        </authorList>
    </citation>
    <scope>NUCLEOTIDE SEQUENCE [LARGE SCALE GENOMIC DNA]</scope>
    <source>
        <strain evidence="7">cv. Morex</strain>
    </source>
</reference>
<name>A0A8I7BFI9_HORVV</name>
<evidence type="ECO:0000313" key="6">
    <source>
        <dbReference type="EnsemblPlants" id="HORVU.MOREX.r3.7HG0740220.1"/>
    </source>
</evidence>
<evidence type="ECO:0000256" key="1">
    <source>
        <dbReference type="ARBA" id="ARBA00004496"/>
    </source>
</evidence>
<reference evidence="6" key="2">
    <citation type="submission" date="2020-10" db="EMBL/GenBank/DDBJ databases">
        <authorList>
            <person name="Scholz U."/>
            <person name="Mascher M."/>
            <person name="Fiebig A."/>
        </authorList>
    </citation>
    <scope>NUCLEOTIDE SEQUENCE [LARGE SCALE GENOMIC DNA]</scope>
    <source>
        <strain evidence="6">cv. Morex</strain>
    </source>
</reference>
<organism evidence="6 7">
    <name type="scientific">Hordeum vulgare subsp. vulgare</name>
    <name type="common">Domesticated barley</name>
    <dbReference type="NCBI Taxonomy" id="112509"/>
    <lineage>
        <taxon>Eukaryota</taxon>
        <taxon>Viridiplantae</taxon>
        <taxon>Streptophyta</taxon>
        <taxon>Embryophyta</taxon>
        <taxon>Tracheophyta</taxon>
        <taxon>Spermatophyta</taxon>
        <taxon>Magnoliopsida</taxon>
        <taxon>Liliopsida</taxon>
        <taxon>Poales</taxon>
        <taxon>Poaceae</taxon>
        <taxon>BOP clade</taxon>
        <taxon>Pooideae</taxon>
        <taxon>Triticodae</taxon>
        <taxon>Triticeae</taxon>
        <taxon>Hordeinae</taxon>
        <taxon>Hordeum</taxon>
    </lineage>
</organism>
<dbReference type="InterPro" id="IPR019376">
    <property type="entry name" value="Myeloid_leukemia_factor"/>
</dbReference>
<dbReference type="RefSeq" id="XP_044959969.1">
    <property type="nucleotide sequence ID" value="XM_045104034.1"/>
</dbReference>
<dbReference type="KEGG" id="hvg:123411108"/>
<evidence type="ECO:0000256" key="4">
    <source>
        <dbReference type="ARBA" id="ARBA00022553"/>
    </source>
</evidence>
<keyword evidence="4" id="KW-0597">Phosphoprotein</keyword>
<accession>A0A8I7BFI9</accession>
<protein>
    <submittedName>
        <fullName evidence="6">Uncharacterized protein</fullName>
    </submittedName>
</protein>
<dbReference type="GeneID" id="123411108"/>
<dbReference type="AlphaFoldDB" id="A0A8I7BFI9"/>
<comment type="subcellular location">
    <subcellularLocation>
        <location evidence="1">Cytoplasm</location>
    </subcellularLocation>
</comment>
<reference evidence="6" key="3">
    <citation type="submission" date="2022-01" db="UniProtKB">
        <authorList>
            <consortium name="EnsemblPlants"/>
        </authorList>
    </citation>
    <scope>IDENTIFICATION</scope>
    <source>
        <strain evidence="6">subsp. vulgare</strain>
    </source>
</reference>
<dbReference type="Gramene" id="HORVU.MOREX.r3.7HG0740220.1">
    <property type="protein sequence ID" value="HORVU.MOREX.r3.7HG0740220.1"/>
    <property type="gene ID" value="HORVU.MOREX.r3.7HG0740220"/>
</dbReference>
<evidence type="ECO:0000313" key="7">
    <source>
        <dbReference type="Proteomes" id="UP000011116"/>
    </source>
</evidence>
<feature type="region of interest" description="Disordered" evidence="5">
    <location>
        <begin position="1"/>
        <end position="20"/>
    </location>
</feature>
<keyword evidence="7" id="KW-1185">Reference proteome</keyword>
<gene>
    <name evidence="6" type="primary">LOC123411108</name>
</gene>